<keyword evidence="3 5" id="KW-0863">Zinc-finger</keyword>
<dbReference type="FunFam" id="3.30.160.60:FF:002343">
    <property type="entry name" value="Zinc finger protein 33A"/>
    <property type="match status" value="1"/>
</dbReference>
<evidence type="ECO:0000256" key="1">
    <source>
        <dbReference type="ARBA" id="ARBA00022723"/>
    </source>
</evidence>
<evidence type="ECO:0000256" key="5">
    <source>
        <dbReference type="PROSITE-ProRule" id="PRU00042"/>
    </source>
</evidence>
<evidence type="ECO:0000313" key="7">
    <source>
        <dbReference type="EMBL" id="CDQ82932.1"/>
    </source>
</evidence>
<keyword evidence="2" id="KW-0677">Repeat</keyword>
<dbReference type="PaxDb" id="8022-A0A060XUF7"/>
<feature type="domain" description="C2H2-type" evidence="6">
    <location>
        <begin position="38"/>
        <end position="61"/>
    </location>
</feature>
<dbReference type="PANTHER" id="PTHR23235">
    <property type="entry name" value="KRUEPPEL-LIKE TRANSCRIPTION FACTOR"/>
    <property type="match status" value="1"/>
</dbReference>
<sequence length="95" mass="10893">MRVHRGQRPYSCPDCRKSYMELSHLRRHQSVHTGEKLHPCKECDKCFSYKGSLKLHMSTHAKGIHNIPAMSAASGSEVKTTIYTLSLWISCYIQL</sequence>
<dbReference type="PROSITE" id="PS50157">
    <property type="entry name" value="ZINC_FINGER_C2H2_2"/>
    <property type="match status" value="2"/>
</dbReference>
<evidence type="ECO:0000256" key="4">
    <source>
        <dbReference type="ARBA" id="ARBA00022833"/>
    </source>
</evidence>
<evidence type="ECO:0000259" key="6">
    <source>
        <dbReference type="PROSITE" id="PS50157"/>
    </source>
</evidence>
<keyword evidence="4" id="KW-0862">Zinc</keyword>
<reference evidence="7" key="1">
    <citation type="journal article" date="2014" name="Nat. Commun.">
        <title>The rainbow trout genome provides novel insights into evolution after whole-genome duplication in vertebrates.</title>
        <authorList>
            <person name="Berthelot C."/>
            <person name="Brunet F."/>
            <person name="Chalopin D."/>
            <person name="Juanchich A."/>
            <person name="Bernard M."/>
            <person name="Noel B."/>
            <person name="Bento P."/>
            <person name="Da Silva C."/>
            <person name="Labadie K."/>
            <person name="Alberti A."/>
            <person name="Aury J.M."/>
            <person name="Louis A."/>
            <person name="Dehais P."/>
            <person name="Bardou P."/>
            <person name="Montfort J."/>
            <person name="Klopp C."/>
            <person name="Cabau C."/>
            <person name="Gaspin C."/>
            <person name="Thorgaard G.H."/>
            <person name="Boussaha M."/>
            <person name="Quillet E."/>
            <person name="Guyomard R."/>
            <person name="Galiana D."/>
            <person name="Bobe J."/>
            <person name="Volff J.N."/>
            <person name="Genet C."/>
            <person name="Wincker P."/>
            <person name="Jaillon O."/>
            <person name="Roest Crollius H."/>
            <person name="Guiguen Y."/>
        </authorList>
    </citation>
    <scope>NUCLEOTIDE SEQUENCE [LARGE SCALE GENOMIC DNA]</scope>
</reference>
<protein>
    <recommendedName>
        <fullName evidence="6">C2H2-type domain-containing protein</fullName>
    </recommendedName>
</protein>
<accession>A0A060XUF7</accession>
<evidence type="ECO:0000256" key="3">
    <source>
        <dbReference type="ARBA" id="ARBA00022771"/>
    </source>
</evidence>
<dbReference type="InterPro" id="IPR013087">
    <property type="entry name" value="Znf_C2H2_type"/>
</dbReference>
<dbReference type="InterPro" id="IPR036236">
    <property type="entry name" value="Znf_C2H2_sf"/>
</dbReference>
<dbReference type="SMART" id="SM00355">
    <property type="entry name" value="ZnF_C2H2"/>
    <property type="match status" value="2"/>
</dbReference>
<dbReference type="SUPFAM" id="SSF57667">
    <property type="entry name" value="beta-beta-alpha zinc fingers"/>
    <property type="match status" value="1"/>
</dbReference>
<keyword evidence="1" id="KW-0479">Metal-binding</keyword>
<dbReference type="PANTHER" id="PTHR23235:SF178">
    <property type="entry name" value="C2H2-TYPE DOMAIN-CONTAINING PROTEIN-RELATED"/>
    <property type="match status" value="1"/>
</dbReference>
<evidence type="ECO:0000313" key="8">
    <source>
        <dbReference type="Proteomes" id="UP000193380"/>
    </source>
</evidence>
<dbReference type="Proteomes" id="UP000193380">
    <property type="component" value="Unassembled WGS sequence"/>
</dbReference>
<dbReference type="Gene3D" id="3.30.160.60">
    <property type="entry name" value="Classic Zinc Finger"/>
    <property type="match status" value="2"/>
</dbReference>
<dbReference type="FunFam" id="3.30.160.60:FF:000264">
    <property type="entry name" value="Zinc finger protein 236"/>
    <property type="match status" value="1"/>
</dbReference>
<gene>
    <name evidence="7" type="ORF">GSONMT00058800001</name>
</gene>
<organism evidence="7 8">
    <name type="scientific">Oncorhynchus mykiss</name>
    <name type="common">Rainbow trout</name>
    <name type="synonym">Salmo gairdneri</name>
    <dbReference type="NCBI Taxonomy" id="8022"/>
    <lineage>
        <taxon>Eukaryota</taxon>
        <taxon>Metazoa</taxon>
        <taxon>Chordata</taxon>
        <taxon>Craniata</taxon>
        <taxon>Vertebrata</taxon>
        <taxon>Euteleostomi</taxon>
        <taxon>Actinopterygii</taxon>
        <taxon>Neopterygii</taxon>
        <taxon>Teleostei</taxon>
        <taxon>Protacanthopterygii</taxon>
        <taxon>Salmoniformes</taxon>
        <taxon>Salmonidae</taxon>
        <taxon>Salmoninae</taxon>
        <taxon>Oncorhynchus</taxon>
    </lineage>
</organism>
<name>A0A060XUF7_ONCMY</name>
<proteinExistence type="predicted"/>
<dbReference type="Pfam" id="PF00096">
    <property type="entry name" value="zf-C2H2"/>
    <property type="match status" value="2"/>
</dbReference>
<dbReference type="AlphaFoldDB" id="A0A060XUF7"/>
<reference evidence="7" key="2">
    <citation type="submission" date="2014-03" db="EMBL/GenBank/DDBJ databases">
        <authorList>
            <person name="Genoscope - CEA"/>
        </authorList>
    </citation>
    <scope>NUCLEOTIDE SEQUENCE</scope>
</reference>
<dbReference type="PROSITE" id="PS00028">
    <property type="entry name" value="ZINC_FINGER_C2H2_1"/>
    <property type="match status" value="2"/>
</dbReference>
<feature type="domain" description="C2H2-type" evidence="6">
    <location>
        <begin position="10"/>
        <end position="37"/>
    </location>
</feature>
<dbReference type="EMBL" id="FR906075">
    <property type="protein sequence ID" value="CDQ82932.1"/>
    <property type="molecule type" value="Genomic_DNA"/>
</dbReference>
<dbReference type="STRING" id="8022.A0A060XUF7"/>
<dbReference type="GO" id="GO:0000978">
    <property type="term" value="F:RNA polymerase II cis-regulatory region sequence-specific DNA binding"/>
    <property type="evidence" value="ECO:0007669"/>
    <property type="project" value="TreeGrafter"/>
</dbReference>
<dbReference type="GO" id="GO:0000981">
    <property type="term" value="F:DNA-binding transcription factor activity, RNA polymerase II-specific"/>
    <property type="evidence" value="ECO:0007669"/>
    <property type="project" value="TreeGrafter"/>
</dbReference>
<dbReference type="GO" id="GO:0008270">
    <property type="term" value="F:zinc ion binding"/>
    <property type="evidence" value="ECO:0007669"/>
    <property type="project" value="UniProtKB-KW"/>
</dbReference>
<evidence type="ECO:0000256" key="2">
    <source>
        <dbReference type="ARBA" id="ARBA00022737"/>
    </source>
</evidence>